<keyword evidence="3" id="KW-0813">Transport</keyword>
<keyword evidence="4" id="KW-1003">Cell membrane</keyword>
<dbReference type="Proteomes" id="UP000295221">
    <property type="component" value="Unassembled WGS sequence"/>
</dbReference>
<sequence length="370" mass="41679">MKDVVKYLALVAILIAGGFLVWYFRSVFFFILISAVLSLIARPLFDQFKRIHVGRKHLSNGLAALLTVLVIWVLIITFFRFTIPLIGSELQYLSNVDITQVFDRATQLLHEALQPYRESNATIVVALEDQLREAAAALLDMNRIRETASGIVSFFGGLFVAAFAITFITFFFLKEEGLLLRLLMMVIPDEYEAGLRHVLDSVRYLLRRYFLGVLIQVFLICFLVTSGFLLLGFNFNHALTIGLVSGLLNIIPYVGPLIGAFFGIVTGIIIYLQIPLPLSLLALMGWIALIYSLVQLTDNMVFQPVIFSNSVKAHPLEIFIVIMMAGYLSGILGMFLAIPVYTIVRVIGREFFYNYKVVKKLTDGLRQNSQ</sequence>
<organism evidence="9 10">
    <name type="scientific">Natronoflexus pectinivorans</name>
    <dbReference type="NCBI Taxonomy" id="682526"/>
    <lineage>
        <taxon>Bacteria</taxon>
        <taxon>Pseudomonadati</taxon>
        <taxon>Bacteroidota</taxon>
        <taxon>Bacteroidia</taxon>
        <taxon>Marinilabiliales</taxon>
        <taxon>Marinilabiliaceae</taxon>
        <taxon>Natronoflexus</taxon>
    </lineage>
</organism>
<evidence type="ECO:0000313" key="10">
    <source>
        <dbReference type="Proteomes" id="UP000295221"/>
    </source>
</evidence>
<feature type="transmembrane region" description="Helical" evidence="8">
    <location>
        <begin position="278"/>
        <end position="296"/>
    </location>
</feature>
<keyword evidence="7 8" id="KW-0472">Membrane</keyword>
<evidence type="ECO:0000256" key="4">
    <source>
        <dbReference type="ARBA" id="ARBA00022475"/>
    </source>
</evidence>
<feature type="transmembrane region" description="Helical" evidence="8">
    <location>
        <begin position="209"/>
        <end position="230"/>
    </location>
</feature>
<dbReference type="GO" id="GO:0005886">
    <property type="term" value="C:plasma membrane"/>
    <property type="evidence" value="ECO:0007669"/>
    <property type="project" value="UniProtKB-SubCell"/>
</dbReference>
<comment type="caution">
    <text evidence="9">The sequence shown here is derived from an EMBL/GenBank/DDBJ whole genome shotgun (WGS) entry which is preliminary data.</text>
</comment>
<evidence type="ECO:0000256" key="8">
    <source>
        <dbReference type="SAM" id="Phobius"/>
    </source>
</evidence>
<proteinExistence type="inferred from homology"/>
<dbReference type="AlphaFoldDB" id="A0A4R2GN41"/>
<feature type="transmembrane region" description="Helical" evidence="8">
    <location>
        <begin position="250"/>
        <end position="271"/>
    </location>
</feature>
<dbReference type="OrthoDB" id="9793390at2"/>
<feature type="transmembrane region" description="Helical" evidence="8">
    <location>
        <begin position="151"/>
        <end position="173"/>
    </location>
</feature>
<gene>
    <name evidence="9" type="ORF">EV194_101343</name>
</gene>
<evidence type="ECO:0000313" key="9">
    <source>
        <dbReference type="EMBL" id="TCO10712.1"/>
    </source>
</evidence>
<keyword evidence="6 8" id="KW-1133">Transmembrane helix</keyword>
<dbReference type="InterPro" id="IPR002549">
    <property type="entry name" value="AI-2E-like"/>
</dbReference>
<dbReference type="PANTHER" id="PTHR21716:SF53">
    <property type="entry name" value="PERMEASE PERM-RELATED"/>
    <property type="match status" value="1"/>
</dbReference>
<feature type="transmembrane region" description="Helical" evidence="8">
    <location>
        <begin position="316"/>
        <end position="344"/>
    </location>
</feature>
<keyword evidence="5 8" id="KW-0812">Transmembrane</keyword>
<feature type="transmembrane region" description="Helical" evidence="8">
    <location>
        <begin position="7"/>
        <end position="23"/>
    </location>
</feature>
<protein>
    <submittedName>
        <fullName evidence="9">Putative PurR-regulated permease PerM</fullName>
    </submittedName>
</protein>
<keyword evidence="10" id="KW-1185">Reference proteome</keyword>
<evidence type="ECO:0000256" key="7">
    <source>
        <dbReference type="ARBA" id="ARBA00023136"/>
    </source>
</evidence>
<accession>A0A4R2GN41</accession>
<evidence type="ECO:0000256" key="1">
    <source>
        <dbReference type="ARBA" id="ARBA00004651"/>
    </source>
</evidence>
<evidence type="ECO:0000256" key="2">
    <source>
        <dbReference type="ARBA" id="ARBA00009773"/>
    </source>
</evidence>
<dbReference type="EMBL" id="SLWK01000001">
    <property type="protein sequence ID" value="TCO10712.1"/>
    <property type="molecule type" value="Genomic_DNA"/>
</dbReference>
<name>A0A4R2GN41_9BACT</name>
<evidence type="ECO:0000256" key="5">
    <source>
        <dbReference type="ARBA" id="ARBA00022692"/>
    </source>
</evidence>
<dbReference type="RefSeq" id="WP_132431417.1">
    <property type="nucleotide sequence ID" value="NZ_SLWK01000001.1"/>
</dbReference>
<dbReference type="PANTHER" id="PTHR21716">
    <property type="entry name" value="TRANSMEMBRANE PROTEIN"/>
    <property type="match status" value="1"/>
</dbReference>
<feature type="transmembrane region" description="Helical" evidence="8">
    <location>
        <begin position="57"/>
        <end position="83"/>
    </location>
</feature>
<dbReference type="Pfam" id="PF01594">
    <property type="entry name" value="AI-2E_transport"/>
    <property type="match status" value="1"/>
</dbReference>
<feature type="transmembrane region" description="Helical" evidence="8">
    <location>
        <begin position="29"/>
        <end position="45"/>
    </location>
</feature>
<comment type="similarity">
    <text evidence="2">Belongs to the autoinducer-2 exporter (AI-2E) (TC 2.A.86) family.</text>
</comment>
<evidence type="ECO:0000256" key="3">
    <source>
        <dbReference type="ARBA" id="ARBA00022448"/>
    </source>
</evidence>
<comment type="subcellular location">
    <subcellularLocation>
        <location evidence="1">Cell membrane</location>
        <topology evidence="1">Multi-pass membrane protein</topology>
    </subcellularLocation>
</comment>
<evidence type="ECO:0000256" key="6">
    <source>
        <dbReference type="ARBA" id="ARBA00022989"/>
    </source>
</evidence>
<reference evidence="9 10" key="1">
    <citation type="submission" date="2019-03" db="EMBL/GenBank/DDBJ databases">
        <title>Genomic Encyclopedia of Type Strains, Phase IV (KMG-IV): sequencing the most valuable type-strain genomes for metagenomic binning, comparative biology and taxonomic classification.</title>
        <authorList>
            <person name="Goeker M."/>
        </authorList>
    </citation>
    <scope>NUCLEOTIDE SEQUENCE [LARGE SCALE GENOMIC DNA]</scope>
    <source>
        <strain evidence="9 10">DSM 24179</strain>
    </source>
</reference>